<dbReference type="EMBL" id="QFVR01000009">
    <property type="protein sequence ID" value="PWI25429.1"/>
    <property type="molecule type" value="Genomic_DNA"/>
</dbReference>
<organism evidence="2 3">
    <name type="scientific">Kurthia sibirica</name>
    <dbReference type="NCBI Taxonomy" id="202750"/>
    <lineage>
        <taxon>Bacteria</taxon>
        <taxon>Bacillati</taxon>
        <taxon>Bacillota</taxon>
        <taxon>Bacilli</taxon>
        <taxon>Bacillales</taxon>
        <taxon>Caryophanaceae</taxon>
        <taxon>Kurthia</taxon>
    </lineage>
</organism>
<evidence type="ECO:0000313" key="2">
    <source>
        <dbReference type="EMBL" id="PWI25429.1"/>
    </source>
</evidence>
<feature type="transmembrane region" description="Helical" evidence="1">
    <location>
        <begin position="12"/>
        <end position="34"/>
    </location>
</feature>
<keyword evidence="3" id="KW-1185">Reference proteome</keyword>
<keyword evidence="1" id="KW-0812">Transmembrane</keyword>
<evidence type="ECO:0000313" key="3">
    <source>
        <dbReference type="Proteomes" id="UP000245938"/>
    </source>
</evidence>
<keyword evidence="1" id="KW-1133">Transmembrane helix</keyword>
<reference evidence="2 3" key="1">
    <citation type="submission" date="2018-05" db="EMBL/GenBank/DDBJ databases">
        <title>Kurthia sibirica genome sequence.</title>
        <authorList>
            <person name="Maclea K.S."/>
            <person name="Goen A.E."/>
        </authorList>
    </citation>
    <scope>NUCLEOTIDE SEQUENCE [LARGE SCALE GENOMIC DNA]</scope>
    <source>
        <strain evidence="2 3">ATCC 49154</strain>
    </source>
</reference>
<dbReference type="AlphaFoldDB" id="A0A2U3ALP4"/>
<dbReference type="Proteomes" id="UP000245938">
    <property type="component" value="Unassembled WGS sequence"/>
</dbReference>
<protein>
    <submittedName>
        <fullName evidence="2">Uncharacterized protein</fullName>
    </submittedName>
</protein>
<keyword evidence="1" id="KW-0472">Membrane</keyword>
<proteinExistence type="predicted"/>
<evidence type="ECO:0000256" key="1">
    <source>
        <dbReference type="SAM" id="Phobius"/>
    </source>
</evidence>
<gene>
    <name evidence="2" type="ORF">DEX24_08815</name>
</gene>
<sequence>MILFMVQKWSSLCMMIIVIKFRIFNLIFVNTLFMGSKLPDRVISGRNAVRLVGKTTIERMKSACRSGQLRFFYFTSEGRGVGEIQHVAMVKARNHNFYRSNLKRRS</sequence>
<comment type="caution">
    <text evidence="2">The sequence shown here is derived from an EMBL/GenBank/DDBJ whole genome shotgun (WGS) entry which is preliminary data.</text>
</comment>
<accession>A0A2U3ALP4</accession>
<name>A0A2U3ALP4_9BACL</name>